<dbReference type="EMBL" id="CP061799">
    <property type="protein sequence ID" value="QTA82608.1"/>
    <property type="molecule type" value="Genomic_DNA"/>
</dbReference>
<dbReference type="AlphaFoldDB" id="A0A975BC48"/>
<protein>
    <recommendedName>
        <fullName evidence="3">Transposase</fullName>
    </recommendedName>
</protein>
<accession>A0A975BC48</accession>
<keyword evidence="2" id="KW-1185">Reference proteome</keyword>
<name>A0A975BC48_9BACT</name>
<proteinExistence type="predicted"/>
<dbReference type="KEGG" id="dli:dnl_49860"/>
<dbReference type="Proteomes" id="UP000663720">
    <property type="component" value="Chromosome"/>
</dbReference>
<organism evidence="1 2">
    <name type="scientific">Desulfonema limicola</name>
    <dbReference type="NCBI Taxonomy" id="45656"/>
    <lineage>
        <taxon>Bacteria</taxon>
        <taxon>Pseudomonadati</taxon>
        <taxon>Thermodesulfobacteriota</taxon>
        <taxon>Desulfobacteria</taxon>
        <taxon>Desulfobacterales</taxon>
        <taxon>Desulfococcaceae</taxon>
        <taxon>Desulfonema</taxon>
    </lineage>
</organism>
<reference evidence="1" key="1">
    <citation type="journal article" date="2021" name="Microb. Physiol.">
        <title>Proteogenomic Insights into the Physiology of Marine, Sulfate-Reducing, Filamentous Desulfonema limicola and Desulfonema magnum.</title>
        <authorList>
            <person name="Schnaars V."/>
            <person name="Wohlbrand L."/>
            <person name="Scheve S."/>
            <person name="Hinrichs C."/>
            <person name="Reinhardt R."/>
            <person name="Rabus R."/>
        </authorList>
    </citation>
    <scope>NUCLEOTIDE SEQUENCE</scope>
    <source>
        <strain evidence="1">5ac10</strain>
    </source>
</reference>
<gene>
    <name evidence="1" type="ORF">dnl_49860</name>
</gene>
<evidence type="ECO:0000313" key="1">
    <source>
        <dbReference type="EMBL" id="QTA82608.1"/>
    </source>
</evidence>
<evidence type="ECO:0008006" key="3">
    <source>
        <dbReference type="Google" id="ProtNLM"/>
    </source>
</evidence>
<sequence>MFRRYQSVQAAYSSQEIFKCLFCGHNENEDVNASRVIEGRSGDMRFPALLISAN</sequence>
<evidence type="ECO:0000313" key="2">
    <source>
        <dbReference type="Proteomes" id="UP000663720"/>
    </source>
</evidence>